<gene>
    <name evidence="1" type="ORF">ACFFTR_22810</name>
</gene>
<dbReference type="Proteomes" id="UP001589608">
    <property type="component" value="Unassembled WGS sequence"/>
</dbReference>
<organism evidence="1 2">
    <name type="scientific">Dactylosporangium vinaceum</name>
    <dbReference type="NCBI Taxonomy" id="53362"/>
    <lineage>
        <taxon>Bacteria</taxon>
        <taxon>Bacillati</taxon>
        <taxon>Actinomycetota</taxon>
        <taxon>Actinomycetes</taxon>
        <taxon>Micromonosporales</taxon>
        <taxon>Micromonosporaceae</taxon>
        <taxon>Dactylosporangium</taxon>
    </lineage>
</organism>
<name>A0ABV5MAP4_9ACTN</name>
<protein>
    <submittedName>
        <fullName evidence="1">Uncharacterized protein</fullName>
    </submittedName>
</protein>
<sequence length="198" mass="22212">MSDDQALIDTLPRTTLSADELRRFWAEATGLDPALDPDAWEACEDAVLGTLDPNRGLQMRPGGWTVDLSGTVARFAVASALIAGVMWHEGLDQLPGFLFPQVLPLLFDVRRARLTKQDERLLLQLRMHTTTEQLAYPWPAEALYARLPDDLRGKVSPVDFEDFVTRLVQVGEADDAGLDEVRIRPAGRARWLRISIRH</sequence>
<dbReference type="RefSeq" id="WP_223093019.1">
    <property type="nucleotide sequence ID" value="NZ_CP061913.1"/>
</dbReference>
<dbReference type="EMBL" id="JBHMCA010000043">
    <property type="protein sequence ID" value="MFB9445921.1"/>
    <property type="molecule type" value="Genomic_DNA"/>
</dbReference>
<proteinExistence type="predicted"/>
<evidence type="ECO:0000313" key="2">
    <source>
        <dbReference type="Proteomes" id="UP001589608"/>
    </source>
</evidence>
<accession>A0ABV5MAP4</accession>
<keyword evidence="2" id="KW-1185">Reference proteome</keyword>
<comment type="caution">
    <text evidence="1">The sequence shown here is derived from an EMBL/GenBank/DDBJ whole genome shotgun (WGS) entry which is preliminary data.</text>
</comment>
<evidence type="ECO:0000313" key="1">
    <source>
        <dbReference type="EMBL" id="MFB9445921.1"/>
    </source>
</evidence>
<reference evidence="1 2" key="1">
    <citation type="submission" date="2024-09" db="EMBL/GenBank/DDBJ databases">
        <authorList>
            <person name="Sun Q."/>
            <person name="Mori K."/>
        </authorList>
    </citation>
    <scope>NUCLEOTIDE SEQUENCE [LARGE SCALE GENOMIC DNA]</scope>
    <source>
        <strain evidence="1 2">JCM 3307</strain>
    </source>
</reference>